<keyword evidence="2" id="KW-0378">Hydrolase</keyword>
<sequence>MQREYMRRWVANRRSAFFASKQCAMCGAGEELELDHIDPTKKVDHRIWSWTDARRSEELAKCQVLCASCHKKKTGEQWYANRSVSENAHHGTSRRYRKMKCRCGLCRLGNTNRSRALRQRHRVPVE</sequence>
<gene>
    <name evidence="2" type="primary">113</name>
    <name evidence="2" type="ORF">SEA_LILHOMIEP_113</name>
</gene>
<dbReference type="Pfam" id="PF01844">
    <property type="entry name" value="HNH"/>
    <property type="match status" value="1"/>
</dbReference>
<keyword evidence="2" id="KW-0255">Endonuclease</keyword>
<protein>
    <submittedName>
        <fullName evidence="2">HNH endonuclease</fullName>
    </submittedName>
</protein>
<dbReference type="InterPro" id="IPR002711">
    <property type="entry name" value="HNH"/>
</dbReference>
<name>A0A514DJ83_9CAUD</name>
<proteinExistence type="predicted"/>
<dbReference type="GO" id="GO:0008270">
    <property type="term" value="F:zinc ion binding"/>
    <property type="evidence" value="ECO:0007669"/>
    <property type="project" value="InterPro"/>
</dbReference>
<dbReference type="Gene3D" id="1.10.30.50">
    <property type="match status" value="1"/>
</dbReference>
<dbReference type="Proteomes" id="UP000317816">
    <property type="component" value="Segment"/>
</dbReference>
<dbReference type="InterPro" id="IPR003615">
    <property type="entry name" value="HNH_nuc"/>
</dbReference>
<dbReference type="GO" id="GO:0004519">
    <property type="term" value="F:endonuclease activity"/>
    <property type="evidence" value="ECO:0007669"/>
    <property type="project" value="UniProtKB-KW"/>
</dbReference>
<dbReference type="GO" id="GO:0003676">
    <property type="term" value="F:nucleic acid binding"/>
    <property type="evidence" value="ECO:0007669"/>
    <property type="project" value="InterPro"/>
</dbReference>
<dbReference type="EMBL" id="MK937612">
    <property type="protein sequence ID" value="QDH93670.1"/>
    <property type="molecule type" value="Genomic_DNA"/>
</dbReference>
<evidence type="ECO:0000259" key="1">
    <source>
        <dbReference type="SMART" id="SM00507"/>
    </source>
</evidence>
<dbReference type="SMART" id="SM00507">
    <property type="entry name" value="HNHc"/>
    <property type="match status" value="1"/>
</dbReference>
<organism evidence="2 3">
    <name type="scientific">Mycobacterium phage LilhomieP</name>
    <dbReference type="NCBI Taxonomy" id="2591221"/>
    <lineage>
        <taxon>Viruses</taxon>
        <taxon>Duplodnaviria</taxon>
        <taxon>Heunggongvirae</taxon>
        <taxon>Uroviricota</taxon>
        <taxon>Caudoviricetes</taxon>
        <taxon>Vilmaviridae</taxon>
        <taxon>Mclasvirinae</taxon>
        <taxon>Bongovirus</taxon>
        <taxon>Bongovirus bongo</taxon>
    </lineage>
</organism>
<evidence type="ECO:0000313" key="3">
    <source>
        <dbReference type="Proteomes" id="UP000317816"/>
    </source>
</evidence>
<accession>A0A514DJ83</accession>
<feature type="domain" description="HNH nuclease" evidence="1">
    <location>
        <begin position="12"/>
        <end position="71"/>
    </location>
</feature>
<evidence type="ECO:0000313" key="2">
    <source>
        <dbReference type="EMBL" id="QDH93670.1"/>
    </source>
</evidence>
<reference evidence="2 3" key="1">
    <citation type="submission" date="2019-05" db="EMBL/GenBank/DDBJ databases">
        <authorList>
            <person name="Arnold R.J."/>
            <person name="Bortz R.L."/>
            <person name="Bowder D.M."/>
            <person name="DeJong R."/>
            <person name="Doyle E.L."/>
            <person name="Fast K.M."/>
            <person name="Fillman C.L."/>
            <person name="Finkel J.S."/>
            <person name="Guild N.A."/>
            <person name="Koga A."/>
            <person name="Katsanos J."/>
            <person name="Panagakis A.K."/>
            <person name="Sandel M."/>
            <person name="Schrock T."/>
            <person name="Warner M.H."/>
            <person name="Monti D.L."/>
            <person name="Garlena R.A."/>
            <person name="Russell D.A."/>
            <person name="Pope W.H."/>
            <person name="Jacobs-Sera D."/>
            <person name="Hatfull G.F."/>
        </authorList>
    </citation>
    <scope>NUCLEOTIDE SEQUENCE [LARGE SCALE GENOMIC DNA]</scope>
</reference>
<keyword evidence="2" id="KW-0540">Nuclease</keyword>
<dbReference type="CDD" id="cd00085">
    <property type="entry name" value="HNHc"/>
    <property type="match status" value="1"/>
</dbReference>